<dbReference type="Gene3D" id="1.10.10.10">
    <property type="entry name" value="Winged helix-like DNA-binding domain superfamily/Winged helix DNA-binding domain"/>
    <property type="match status" value="1"/>
</dbReference>
<dbReference type="InterPro" id="IPR036390">
    <property type="entry name" value="WH_DNA-bd_sf"/>
</dbReference>
<comment type="caution">
    <text evidence="3">The sequence shown here is derived from an EMBL/GenBank/DDBJ whole genome shotgun (WGS) entry which is preliminary data.</text>
</comment>
<dbReference type="Pfam" id="PF13601">
    <property type="entry name" value="HTH_34"/>
    <property type="match status" value="1"/>
</dbReference>
<evidence type="ECO:0000313" key="3">
    <source>
        <dbReference type="EMBL" id="TSD65776.1"/>
    </source>
</evidence>
<gene>
    <name evidence="3" type="ORF">FNM00_04985</name>
</gene>
<name>A0A554SHH2_9ACTN</name>
<dbReference type="SUPFAM" id="SSF46785">
    <property type="entry name" value="Winged helix' DNA-binding domain"/>
    <property type="match status" value="1"/>
</dbReference>
<protein>
    <submittedName>
        <fullName evidence="3">Helix-turn-helix domain-containing protein</fullName>
    </submittedName>
</protein>
<sequence>MALLADDRALRDRSHRRRHHPESGGGHGVRGGDRAALDRRRAAVGSRLPARAAGGLVSTGVEGFDTVIHAPHRLQICAALDTVGQVEFAALREVLGVSESVLSKQVKALDEAGYVTVTKGTRDRRVRTWASLTTEGRRAYRDHVAALRAIVG</sequence>
<evidence type="ECO:0000313" key="4">
    <source>
        <dbReference type="Proteomes" id="UP000316988"/>
    </source>
</evidence>
<accession>A0A554SHH2</accession>
<organism evidence="3 4">
    <name type="scientific">Aeromicrobium piscarium</name>
    <dbReference type="NCBI Taxonomy" id="2590901"/>
    <lineage>
        <taxon>Bacteria</taxon>
        <taxon>Bacillati</taxon>
        <taxon>Actinomycetota</taxon>
        <taxon>Actinomycetes</taxon>
        <taxon>Propionibacteriales</taxon>
        <taxon>Nocardioidaceae</taxon>
        <taxon>Aeromicrobium</taxon>
    </lineage>
</organism>
<dbReference type="PANTHER" id="PTHR37318">
    <property type="entry name" value="BSL7504 PROTEIN"/>
    <property type="match status" value="1"/>
</dbReference>
<evidence type="ECO:0000256" key="1">
    <source>
        <dbReference type="SAM" id="MobiDB-lite"/>
    </source>
</evidence>
<dbReference type="InterPro" id="IPR027395">
    <property type="entry name" value="WH_DNA-bd_dom"/>
</dbReference>
<feature type="region of interest" description="Disordered" evidence="1">
    <location>
        <begin position="1"/>
        <end position="36"/>
    </location>
</feature>
<evidence type="ECO:0000259" key="2">
    <source>
        <dbReference type="Pfam" id="PF13601"/>
    </source>
</evidence>
<feature type="domain" description="Winged helix DNA-binding" evidence="2">
    <location>
        <begin position="73"/>
        <end position="151"/>
    </location>
</feature>
<dbReference type="PANTHER" id="PTHR37318:SF1">
    <property type="entry name" value="BSL7504 PROTEIN"/>
    <property type="match status" value="1"/>
</dbReference>
<dbReference type="Proteomes" id="UP000316988">
    <property type="component" value="Unassembled WGS sequence"/>
</dbReference>
<reference evidence="3 4" key="1">
    <citation type="submission" date="2019-07" db="EMBL/GenBank/DDBJ databases">
        <authorList>
            <person name="Zhao L.H."/>
        </authorList>
    </citation>
    <scope>NUCLEOTIDE SEQUENCE [LARGE SCALE GENOMIC DNA]</scope>
    <source>
        <strain evidence="3 4">Co35</strain>
    </source>
</reference>
<feature type="compositionally biased region" description="Basic and acidic residues" evidence="1">
    <location>
        <begin position="1"/>
        <end position="12"/>
    </location>
</feature>
<proteinExistence type="predicted"/>
<dbReference type="OrthoDB" id="4952043at2"/>
<dbReference type="InterPro" id="IPR036388">
    <property type="entry name" value="WH-like_DNA-bd_sf"/>
</dbReference>
<dbReference type="EMBL" id="VLNT01000002">
    <property type="protein sequence ID" value="TSD65776.1"/>
    <property type="molecule type" value="Genomic_DNA"/>
</dbReference>
<keyword evidence="4" id="KW-1185">Reference proteome</keyword>
<dbReference type="AlphaFoldDB" id="A0A554SHH2"/>